<accession>A0A7R8YTF7</accession>
<dbReference type="InParanoid" id="A0A7R8YTF7"/>
<keyword evidence="6 7" id="KW-0472">Membrane</keyword>
<evidence type="ECO:0000256" key="7">
    <source>
        <dbReference type="RuleBase" id="RU910716"/>
    </source>
</evidence>
<feature type="compositionally biased region" description="Polar residues" evidence="8">
    <location>
        <begin position="447"/>
        <end position="469"/>
    </location>
</feature>
<dbReference type="InterPro" id="IPR018629">
    <property type="entry name" value="XK-rel"/>
</dbReference>
<evidence type="ECO:0000256" key="4">
    <source>
        <dbReference type="ARBA" id="ARBA00022692"/>
    </source>
</evidence>
<gene>
    <name evidence="9" type="ORF">HERILL_LOCUS7560</name>
</gene>
<dbReference type="GO" id="GO:1902742">
    <property type="term" value="P:apoptotic process involved in development"/>
    <property type="evidence" value="ECO:0007669"/>
    <property type="project" value="TreeGrafter"/>
</dbReference>
<dbReference type="GO" id="GO:0005886">
    <property type="term" value="C:plasma membrane"/>
    <property type="evidence" value="ECO:0007669"/>
    <property type="project" value="UniProtKB-SubCell"/>
</dbReference>
<keyword evidence="5 7" id="KW-1133">Transmembrane helix</keyword>
<keyword evidence="10" id="KW-1185">Reference proteome</keyword>
<feature type="transmembrane region" description="Helical" evidence="7">
    <location>
        <begin position="630"/>
        <end position="648"/>
    </location>
</feature>
<dbReference type="Proteomes" id="UP000594454">
    <property type="component" value="Chromosome 3"/>
</dbReference>
<dbReference type="EMBL" id="LR899011">
    <property type="protein sequence ID" value="CAD7084677.1"/>
    <property type="molecule type" value="Genomic_DNA"/>
</dbReference>
<keyword evidence="4 7" id="KW-0812">Transmembrane</keyword>
<dbReference type="GO" id="GO:0043652">
    <property type="term" value="P:engulfment of apoptotic cell"/>
    <property type="evidence" value="ECO:0007669"/>
    <property type="project" value="TreeGrafter"/>
</dbReference>
<organism evidence="9 10">
    <name type="scientific">Hermetia illucens</name>
    <name type="common">Black soldier fly</name>
    <dbReference type="NCBI Taxonomy" id="343691"/>
    <lineage>
        <taxon>Eukaryota</taxon>
        <taxon>Metazoa</taxon>
        <taxon>Ecdysozoa</taxon>
        <taxon>Arthropoda</taxon>
        <taxon>Hexapoda</taxon>
        <taxon>Insecta</taxon>
        <taxon>Pterygota</taxon>
        <taxon>Neoptera</taxon>
        <taxon>Endopterygota</taxon>
        <taxon>Diptera</taxon>
        <taxon>Brachycera</taxon>
        <taxon>Stratiomyomorpha</taxon>
        <taxon>Stratiomyidae</taxon>
        <taxon>Hermetiinae</taxon>
        <taxon>Hermetia</taxon>
    </lineage>
</organism>
<reference evidence="9 10" key="1">
    <citation type="submission" date="2020-11" db="EMBL/GenBank/DDBJ databases">
        <authorList>
            <person name="Wallbank WR R."/>
            <person name="Pardo Diaz C."/>
            <person name="Kozak K."/>
            <person name="Martin S."/>
            <person name="Jiggins C."/>
            <person name="Moest M."/>
            <person name="Warren A I."/>
            <person name="Generalovic N T."/>
            <person name="Byers J.R.P. K."/>
            <person name="Montejo-Kovacevich G."/>
            <person name="Yen C E."/>
        </authorList>
    </citation>
    <scope>NUCLEOTIDE SEQUENCE [LARGE SCALE GENOMIC DNA]</scope>
</reference>
<sequence>MDVLDGVPKHVLGYKIQTREKILFTFLVPASLELVAYLIQFLADIGVTIQLFRDHEDTYAWLTLMLVLLPPIVTFIIIITSPWQWPESKGCNAESAKFLFRQILNVTLFPIGTILRFCRRIFWSVESLFHDDDTYERHHSLLKAAETSPFELYRFTQAYFQAAPQVILQLFILLRKDIFRNYETTNVQVLSVVFSLVNIAVITMSYQRFESQKVVGRHYPWSTNQYVQHRRSKFQRTRSLTDELIKSKKRSAEISRTFPESEHIMQKFHSQLSQPKEPTNSTGVEAQDNAWIFQRPGTSTQSGNLTASQNVAGRESADNILEGVDELDVARRRSIPESDWSTIESASVDGENNPALRRQGNARQIRVQSMGSDYVPDIPPPKPPMAAGGGVDGAEGKGLSFNPLNRLSQYADMLVLNAEMYIKEHVPRPPRILIERVLSQEERDKTSSQSGRDNTNDMIRGSYASQMTNPRTEASLARDIISHQTSAPFQAKTDPEASAGQREGTLASGSTAGGTVGGHDELDFFLPTRKKMIEGVEQDDFAGKFVSFFGWILFIYMRMISLSVFSVFYPWEFLYLIGAHYGLMLLCLAIESRLQDKYERILFYFCLAYIYIFVILEFKIKFRHVRRMYIGYFLLVLLENFIITFVWHGTGEFYSWVYDFLFTSSMISGVLTLMCMIVYYCILRPNDVILFEDVEES</sequence>
<feature type="transmembrane region" description="Helical" evidence="7">
    <location>
        <begin position="548"/>
        <end position="568"/>
    </location>
</feature>
<comment type="similarity">
    <text evidence="2 7">Belongs to the XK family.</text>
</comment>
<feature type="transmembrane region" description="Helical" evidence="7">
    <location>
        <begin position="59"/>
        <end position="83"/>
    </location>
</feature>
<keyword evidence="3" id="KW-1003">Cell membrane</keyword>
<dbReference type="PANTHER" id="PTHR16024">
    <property type="entry name" value="XK-RELATED PROTEIN"/>
    <property type="match status" value="1"/>
</dbReference>
<comment type="subcellular location">
    <subcellularLocation>
        <location evidence="1">Cell membrane</location>
        <topology evidence="1">Multi-pass membrane protein</topology>
    </subcellularLocation>
    <subcellularLocation>
        <location evidence="7">Membrane</location>
        <topology evidence="7">Multi-pass membrane protein</topology>
    </subcellularLocation>
</comment>
<dbReference type="AlphaFoldDB" id="A0A7R8YTF7"/>
<feature type="transmembrane region" description="Helical" evidence="7">
    <location>
        <begin position="187"/>
        <end position="206"/>
    </location>
</feature>
<evidence type="ECO:0000256" key="5">
    <source>
        <dbReference type="ARBA" id="ARBA00022989"/>
    </source>
</evidence>
<evidence type="ECO:0000313" key="10">
    <source>
        <dbReference type="Proteomes" id="UP000594454"/>
    </source>
</evidence>
<feature type="region of interest" description="Disordered" evidence="8">
    <location>
        <begin position="440"/>
        <end position="469"/>
    </location>
</feature>
<evidence type="ECO:0000313" key="9">
    <source>
        <dbReference type="EMBL" id="CAD7084677.1"/>
    </source>
</evidence>
<dbReference type="Pfam" id="PF09815">
    <property type="entry name" value="XK-related"/>
    <property type="match status" value="2"/>
</dbReference>
<protein>
    <recommendedName>
        <fullName evidence="7">XK-related protein</fullName>
    </recommendedName>
</protein>
<dbReference type="FunCoup" id="A0A7R8YTF7">
    <property type="interactions" value="51"/>
</dbReference>
<evidence type="ECO:0000256" key="2">
    <source>
        <dbReference type="ARBA" id="ARBA00008789"/>
    </source>
</evidence>
<dbReference type="PANTHER" id="PTHR16024:SF27">
    <property type="entry name" value="XK-RELATED PROTEIN"/>
    <property type="match status" value="1"/>
</dbReference>
<evidence type="ECO:0000256" key="8">
    <source>
        <dbReference type="SAM" id="MobiDB-lite"/>
    </source>
</evidence>
<dbReference type="GO" id="GO:0070782">
    <property type="term" value="P:phosphatidylserine exposure on apoptotic cell surface"/>
    <property type="evidence" value="ECO:0007669"/>
    <property type="project" value="TreeGrafter"/>
</dbReference>
<feature type="transmembrane region" description="Helical" evidence="7">
    <location>
        <begin position="573"/>
        <end position="595"/>
    </location>
</feature>
<evidence type="ECO:0000256" key="6">
    <source>
        <dbReference type="ARBA" id="ARBA00023136"/>
    </source>
</evidence>
<dbReference type="OMA" id="YHMLVQD"/>
<evidence type="ECO:0000256" key="3">
    <source>
        <dbReference type="ARBA" id="ARBA00022475"/>
    </source>
</evidence>
<evidence type="ECO:0000256" key="1">
    <source>
        <dbReference type="ARBA" id="ARBA00004651"/>
    </source>
</evidence>
<dbReference type="OrthoDB" id="8190653at2759"/>
<dbReference type="InterPro" id="IPR050895">
    <property type="entry name" value="XK-related_scramblase"/>
</dbReference>
<feature type="transmembrane region" description="Helical" evidence="7">
    <location>
        <begin position="22"/>
        <end position="39"/>
    </location>
</feature>
<proteinExistence type="inferred from homology"/>
<feature type="transmembrane region" description="Helical" evidence="7">
    <location>
        <begin position="601"/>
        <end position="618"/>
    </location>
</feature>
<name>A0A7R8YTF7_HERIL</name>
<feature type="region of interest" description="Disordered" evidence="8">
    <location>
        <begin position="486"/>
        <end position="515"/>
    </location>
</feature>
<feature type="transmembrane region" description="Helical" evidence="7">
    <location>
        <begin position="660"/>
        <end position="682"/>
    </location>
</feature>